<dbReference type="PANTHER" id="PTHR30069:SF29">
    <property type="entry name" value="HEMOGLOBIN AND HEMOGLOBIN-HAPTOGLOBIN-BINDING PROTEIN 1-RELATED"/>
    <property type="match status" value="1"/>
</dbReference>
<evidence type="ECO:0000313" key="16">
    <source>
        <dbReference type="Proteomes" id="UP001210231"/>
    </source>
</evidence>
<dbReference type="InterPro" id="IPR008969">
    <property type="entry name" value="CarboxyPept-like_regulatory"/>
</dbReference>
<name>A0ABT4UMS6_9BACT</name>
<evidence type="ECO:0000256" key="11">
    <source>
        <dbReference type="RuleBase" id="RU003357"/>
    </source>
</evidence>
<feature type="signal peptide" evidence="12">
    <location>
        <begin position="1"/>
        <end position="23"/>
    </location>
</feature>
<dbReference type="InterPro" id="IPR010917">
    <property type="entry name" value="TonB_rcpt_CS"/>
</dbReference>
<comment type="caution">
    <text evidence="15">The sequence shown here is derived from an EMBL/GenBank/DDBJ whole genome shotgun (WGS) entry which is preliminary data.</text>
</comment>
<dbReference type="SUPFAM" id="SSF56935">
    <property type="entry name" value="Porins"/>
    <property type="match status" value="1"/>
</dbReference>
<accession>A0ABT4UMS6</accession>
<keyword evidence="7 10" id="KW-0472">Membrane</keyword>
<evidence type="ECO:0000256" key="8">
    <source>
        <dbReference type="ARBA" id="ARBA00023170"/>
    </source>
</evidence>
<dbReference type="Gene3D" id="2.170.130.10">
    <property type="entry name" value="TonB-dependent receptor, plug domain"/>
    <property type="match status" value="1"/>
</dbReference>
<dbReference type="InterPro" id="IPR012910">
    <property type="entry name" value="Plug_dom"/>
</dbReference>
<keyword evidence="3 10" id="KW-1134">Transmembrane beta strand</keyword>
<dbReference type="PANTHER" id="PTHR30069">
    <property type="entry name" value="TONB-DEPENDENT OUTER MEMBRANE RECEPTOR"/>
    <property type="match status" value="1"/>
</dbReference>
<feature type="chain" id="PRO_5047491271" evidence="12">
    <location>
        <begin position="24"/>
        <end position="964"/>
    </location>
</feature>
<dbReference type="Pfam" id="PF13715">
    <property type="entry name" value="CarbopepD_reg_2"/>
    <property type="match status" value="1"/>
</dbReference>
<dbReference type="Gene3D" id="2.40.170.20">
    <property type="entry name" value="TonB-dependent receptor, beta-barrel domain"/>
    <property type="match status" value="1"/>
</dbReference>
<dbReference type="Gene3D" id="2.60.40.1120">
    <property type="entry name" value="Carboxypeptidase-like, regulatory domain"/>
    <property type="match status" value="1"/>
</dbReference>
<evidence type="ECO:0000313" key="15">
    <source>
        <dbReference type="EMBL" id="MDA3616151.1"/>
    </source>
</evidence>
<evidence type="ECO:0000256" key="6">
    <source>
        <dbReference type="ARBA" id="ARBA00023077"/>
    </source>
</evidence>
<gene>
    <name evidence="15" type="ORF">O3P16_15145</name>
</gene>
<evidence type="ECO:0000259" key="13">
    <source>
        <dbReference type="Pfam" id="PF00593"/>
    </source>
</evidence>
<dbReference type="InterPro" id="IPR036942">
    <property type="entry name" value="Beta-barrel_TonB_sf"/>
</dbReference>
<dbReference type="PROSITE" id="PS52016">
    <property type="entry name" value="TONB_DEPENDENT_REC_3"/>
    <property type="match status" value="1"/>
</dbReference>
<comment type="subcellular location">
    <subcellularLocation>
        <location evidence="1 10">Cell outer membrane</location>
        <topology evidence="1 10">Multi-pass membrane protein</topology>
    </subcellularLocation>
</comment>
<dbReference type="Pfam" id="PF00593">
    <property type="entry name" value="TonB_dep_Rec_b-barrel"/>
    <property type="match status" value="1"/>
</dbReference>
<dbReference type="RefSeq" id="WP_407032481.1">
    <property type="nucleotide sequence ID" value="NZ_JAQGEF010000023.1"/>
</dbReference>
<dbReference type="PROSITE" id="PS01156">
    <property type="entry name" value="TONB_DEPENDENT_REC_2"/>
    <property type="match status" value="1"/>
</dbReference>
<evidence type="ECO:0000256" key="5">
    <source>
        <dbReference type="ARBA" id="ARBA00022729"/>
    </source>
</evidence>
<keyword evidence="9 10" id="KW-0998">Cell outer membrane</keyword>
<evidence type="ECO:0000256" key="7">
    <source>
        <dbReference type="ARBA" id="ARBA00023136"/>
    </source>
</evidence>
<keyword evidence="16" id="KW-1185">Reference proteome</keyword>
<dbReference type="InterPro" id="IPR000531">
    <property type="entry name" value="Beta-barrel_TonB"/>
</dbReference>
<keyword evidence="2 10" id="KW-0813">Transport</keyword>
<sequence>MKKKMAKKICLLLVVLSPVSIFAQTKISGKIIEANSKKSIQGVTVSVVGNTAHTISNINGEFIITLANNVDVKQQLLKFTSVGYESKEQSLKDIDVSKLFIVELREDLVKLDEVVVTGQGLSVSKRRLSTNVTTISAEQIKGLPVNRIDQLLQSQVPNAQIKMAGGQAGGGSIIQTRGFNSAFANSTPIIYVDGVRVDNLNTAATLGMSLSGGTAQGTATSSLADIPVENIEKIEFINGGAATTLYGSDAANGVLQIFTKKSGSGKANIGVQADMGLEKGTGDFFYFKRTKELLFRDAFTQRYSVTADGGNSDFGFSAAASYAANNGYIIHDNNKSDKFDFRAGFHAKISNKVTYESSITYGRQTLTRNRNGNSGGYSALWFLENGASKVIGGGFNYKLDSASTEEYARIRSFVDSAEMLQNNASLVNRFQTSQVIKYQALKNLLFKATAGIDYRAQTEQSIVTNAFNRLIKSASTGSISKFDRNYWGITLELTGQHEAKVGDFSFLTTAGTQLFKNTDRQVAYSGQDLLDGGLTVGLGATRNANEYYAEIVSSGVYLQENIGYKNRYFLDLGIRGDNNSAFGSTIGTQWYPKVGVSYILSSEPFFQNWDQNILTTVKFRANYGVAGNFPPPFVNETTLTPGGFDGKQAIGFGQSGNTDIKPEKSYSKEIGFDFGLFRNRVLLTATYFNNQTKDALFIVPPASSTGQDSYYRNIGVIENKGFEFAVMASVIETKDFDLKIRASANTVDNLVVSSGGAASFNLSGMSTRTIQTVVKEGYPVGYISGYYGYFNADGTYKSSDPQAFLGSTISKLTGSFGLNIRYKRLSFFANADYQQGGYFANWNKQFRFNYGASTEGVPAAEVAKNGTLNWLNFSQLFVDKSDFLKIRTMGINYTFDKANLGNAFKRLSVGISAVNPFNFTASDADPEAIMPGGAQGQGSATTGGVAYAQFSAPRQFIATIKVNF</sequence>
<keyword evidence="8 15" id="KW-0675">Receptor</keyword>
<evidence type="ECO:0000256" key="10">
    <source>
        <dbReference type="PROSITE-ProRule" id="PRU01360"/>
    </source>
</evidence>
<evidence type="ECO:0000256" key="9">
    <source>
        <dbReference type="ARBA" id="ARBA00023237"/>
    </source>
</evidence>
<proteinExistence type="inferred from homology"/>
<feature type="domain" description="TonB-dependent receptor plug" evidence="14">
    <location>
        <begin position="125"/>
        <end position="254"/>
    </location>
</feature>
<evidence type="ECO:0000256" key="12">
    <source>
        <dbReference type="SAM" id="SignalP"/>
    </source>
</evidence>
<dbReference type="EMBL" id="JAQGEF010000023">
    <property type="protein sequence ID" value="MDA3616151.1"/>
    <property type="molecule type" value="Genomic_DNA"/>
</dbReference>
<dbReference type="Proteomes" id="UP001210231">
    <property type="component" value="Unassembled WGS sequence"/>
</dbReference>
<dbReference type="SUPFAM" id="SSF49464">
    <property type="entry name" value="Carboxypeptidase regulatory domain-like"/>
    <property type="match status" value="1"/>
</dbReference>
<evidence type="ECO:0000256" key="2">
    <source>
        <dbReference type="ARBA" id="ARBA00022448"/>
    </source>
</evidence>
<keyword evidence="6 11" id="KW-0798">TonB box</keyword>
<evidence type="ECO:0000256" key="3">
    <source>
        <dbReference type="ARBA" id="ARBA00022452"/>
    </source>
</evidence>
<keyword evidence="5 12" id="KW-0732">Signal</keyword>
<feature type="domain" description="TonB-dependent receptor-like beta-barrel" evidence="13">
    <location>
        <begin position="302"/>
        <end position="846"/>
    </location>
</feature>
<dbReference type="InterPro" id="IPR037066">
    <property type="entry name" value="Plug_dom_sf"/>
</dbReference>
<dbReference type="Pfam" id="PF07715">
    <property type="entry name" value="Plug"/>
    <property type="match status" value="1"/>
</dbReference>
<organism evidence="15 16">
    <name type="scientific">Polluticaenibacter yanchengensis</name>
    <dbReference type="NCBI Taxonomy" id="3014562"/>
    <lineage>
        <taxon>Bacteria</taxon>
        <taxon>Pseudomonadati</taxon>
        <taxon>Bacteroidota</taxon>
        <taxon>Chitinophagia</taxon>
        <taxon>Chitinophagales</taxon>
        <taxon>Chitinophagaceae</taxon>
        <taxon>Polluticaenibacter</taxon>
    </lineage>
</organism>
<protein>
    <submittedName>
        <fullName evidence="15">TonB-dependent receptor</fullName>
    </submittedName>
</protein>
<evidence type="ECO:0000259" key="14">
    <source>
        <dbReference type="Pfam" id="PF07715"/>
    </source>
</evidence>
<dbReference type="InterPro" id="IPR039426">
    <property type="entry name" value="TonB-dep_rcpt-like"/>
</dbReference>
<comment type="similarity">
    <text evidence="10 11">Belongs to the TonB-dependent receptor family.</text>
</comment>
<keyword evidence="4 10" id="KW-0812">Transmembrane</keyword>
<evidence type="ECO:0000256" key="4">
    <source>
        <dbReference type="ARBA" id="ARBA00022692"/>
    </source>
</evidence>
<evidence type="ECO:0000256" key="1">
    <source>
        <dbReference type="ARBA" id="ARBA00004571"/>
    </source>
</evidence>
<reference evidence="15 16" key="1">
    <citation type="submission" date="2022-12" db="EMBL/GenBank/DDBJ databases">
        <title>Chitinophagaceae gen. sp. nov., a new member of the family Chitinophagaceae, isolated from soil in a chemical factory.</title>
        <authorList>
            <person name="Ke Z."/>
        </authorList>
    </citation>
    <scope>NUCLEOTIDE SEQUENCE [LARGE SCALE GENOMIC DNA]</scope>
    <source>
        <strain evidence="15 16">LY-5</strain>
    </source>
</reference>